<evidence type="ECO:0000259" key="13">
    <source>
        <dbReference type="Pfam" id="PF07715"/>
    </source>
</evidence>
<dbReference type="SUPFAM" id="SSF56935">
    <property type="entry name" value="Porins"/>
    <property type="match status" value="1"/>
</dbReference>
<dbReference type="RefSeq" id="WP_272739693.1">
    <property type="nucleotide sequence ID" value="NZ_JAQQKW010000001.1"/>
</dbReference>
<evidence type="ECO:0000256" key="8">
    <source>
        <dbReference type="ARBA" id="ARBA00023170"/>
    </source>
</evidence>
<keyword evidence="8 14" id="KW-0675">Receptor</keyword>
<dbReference type="PROSITE" id="PS52016">
    <property type="entry name" value="TONB_DEPENDENT_REC_3"/>
    <property type="match status" value="1"/>
</dbReference>
<proteinExistence type="inferred from homology"/>
<keyword evidence="5" id="KW-0732">Signal</keyword>
<accession>A0ABT5I9P7</accession>
<evidence type="ECO:0000256" key="6">
    <source>
        <dbReference type="ARBA" id="ARBA00023077"/>
    </source>
</evidence>
<dbReference type="Gene3D" id="2.170.130.10">
    <property type="entry name" value="TonB-dependent receptor, plug domain"/>
    <property type="match status" value="1"/>
</dbReference>
<evidence type="ECO:0000256" key="4">
    <source>
        <dbReference type="ARBA" id="ARBA00022692"/>
    </source>
</evidence>
<keyword evidence="9 10" id="KW-0998">Cell outer membrane</keyword>
<evidence type="ECO:0000256" key="10">
    <source>
        <dbReference type="PROSITE-ProRule" id="PRU01360"/>
    </source>
</evidence>
<evidence type="ECO:0000256" key="7">
    <source>
        <dbReference type="ARBA" id="ARBA00023136"/>
    </source>
</evidence>
<dbReference type="InterPro" id="IPR037066">
    <property type="entry name" value="Plug_dom_sf"/>
</dbReference>
<keyword evidence="6 11" id="KW-0798">TonB box</keyword>
<keyword evidence="4 10" id="KW-0812">Transmembrane</keyword>
<keyword evidence="2 10" id="KW-0813">Transport</keyword>
<feature type="domain" description="TonB-dependent receptor-like beta-barrel" evidence="12">
    <location>
        <begin position="232"/>
        <end position="640"/>
    </location>
</feature>
<evidence type="ECO:0000256" key="5">
    <source>
        <dbReference type="ARBA" id="ARBA00022729"/>
    </source>
</evidence>
<evidence type="ECO:0000256" key="11">
    <source>
        <dbReference type="RuleBase" id="RU003357"/>
    </source>
</evidence>
<evidence type="ECO:0000259" key="12">
    <source>
        <dbReference type="Pfam" id="PF00593"/>
    </source>
</evidence>
<dbReference type="Gene3D" id="2.40.170.20">
    <property type="entry name" value="TonB-dependent receptor, beta-barrel domain"/>
    <property type="match status" value="1"/>
</dbReference>
<dbReference type="InterPro" id="IPR036942">
    <property type="entry name" value="Beta-barrel_TonB_sf"/>
</dbReference>
<dbReference type="PANTHER" id="PTHR30069:SF29">
    <property type="entry name" value="HEMOGLOBIN AND HEMOGLOBIN-HAPTOGLOBIN-BINDING PROTEIN 1-RELATED"/>
    <property type="match status" value="1"/>
</dbReference>
<dbReference type="Pfam" id="PF07715">
    <property type="entry name" value="Plug"/>
    <property type="match status" value="1"/>
</dbReference>
<evidence type="ECO:0000256" key="9">
    <source>
        <dbReference type="ARBA" id="ARBA00023237"/>
    </source>
</evidence>
<dbReference type="InterPro" id="IPR000531">
    <property type="entry name" value="Beta-barrel_TonB"/>
</dbReference>
<evidence type="ECO:0000313" key="14">
    <source>
        <dbReference type="EMBL" id="MDC7692913.1"/>
    </source>
</evidence>
<dbReference type="PANTHER" id="PTHR30069">
    <property type="entry name" value="TONB-DEPENDENT OUTER MEMBRANE RECEPTOR"/>
    <property type="match status" value="1"/>
</dbReference>
<dbReference type="Proteomes" id="UP001216595">
    <property type="component" value="Unassembled WGS sequence"/>
</dbReference>
<gene>
    <name evidence="14" type="ORF">PQU94_01320</name>
</gene>
<keyword evidence="7 10" id="KW-0472">Membrane</keyword>
<evidence type="ECO:0000256" key="3">
    <source>
        <dbReference type="ARBA" id="ARBA00022452"/>
    </source>
</evidence>
<comment type="subcellular location">
    <subcellularLocation>
        <location evidence="1 10">Cell outer membrane</location>
        <topology evidence="1 10">Multi-pass membrane protein</topology>
    </subcellularLocation>
</comment>
<evidence type="ECO:0000256" key="1">
    <source>
        <dbReference type="ARBA" id="ARBA00004571"/>
    </source>
</evidence>
<keyword evidence="3 10" id="KW-1134">Transmembrane beta strand</keyword>
<evidence type="ECO:0000313" key="15">
    <source>
        <dbReference type="Proteomes" id="UP001216595"/>
    </source>
</evidence>
<organism evidence="14 15">
    <name type="scientific">Asticcacaulis currens</name>
    <dbReference type="NCBI Taxonomy" id="2984210"/>
    <lineage>
        <taxon>Bacteria</taxon>
        <taxon>Pseudomonadati</taxon>
        <taxon>Pseudomonadota</taxon>
        <taxon>Alphaproteobacteria</taxon>
        <taxon>Caulobacterales</taxon>
        <taxon>Caulobacteraceae</taxon>
        <taxon>Asticcacaulis</taxon>
    </lineage>
</organism>
<reference evidence="14 15" key="1">
    <citation type="submission" date="2023-01" db="EMBL/GenBank/DDBJ databases">
        <title>Novel species of the genus Asticcacaulis isolated from rivers.</title>
        <authorList>
            <person name="Lu H."/>
        </authorList>
    </citation>
    <scope>NUCLEOTIDE SEQUENCE [LARGE SCALE GENOMIC DNA]</scope>
    <source>
        <strain evidence="14 15">DXS10W</strain>
    </source>
</reference>
<dbReference type="EMBL" id="JAQQKW010000001">
    <property type="protein sequence ID" value="MDC7692913.1"/>
    <property type="molecule type" value="Genomic_DNA"/>
</dbReference>
<dbReference type="InterPro" id="IPR012910">
    <property type="entry name" value="Plug_dom"/>
</dbReference>
<keyword evidence="15" id="KW-1185">Reference proteome</keyword>
<comment type="caution">
    <text evidence="14">The sequence shown here is derived from an EMBL/GenBank/DDBJ whole genome shotgun (WGS) entry which is preliminary data.</text>
</comment>
<dbReference type="InterPro" id="IPR039426">
    <property type="entry name" value="TonB-dep_rcpt-like"/>
</dbReference>
<dbReference type="Pfam" id="PF00593">
    <property type="entry name" value="TonB_dep_Rec_b-barrel"/>
    <property type="match status" value="1"/>
</dbReference>
<name>A0ABT5I9P7_9CAUL</name>
<evidence type="ECO:0000256" key="2">
    <source>
        <dbReference type="ARBA" id="ARBA00022448"/>
    </source>
</evidence>
<comment type="similarity">
    <text evidence="10 11">Belongs to the TonB-dependent receptor family.</text>
</comment>
<protein>
    <submittedName>
        <fullName evidence="14">TonB-dependent receptor</fullName>
    </submittedName>
</protein>
<feature type="domain" description="TonB-dependent receptor plug" evidence="13">
    <location>
        <begin position="45"/>
        <end position="146"/>
    </location>
</feature>
<sequence length="672" mass="71931">MITSPLVLLIGLSLLPPSTVQESEIVVRGRLKPFRGDTAFATLTVARPAIEAASSLDEALKAQAQASLFRRQSSLSANPTIQGMSLRAIAPSGAGRALVTLDGVPQNDPFGGWVIWASVPVDAIDRARVVRGAGGGAYGAGALTGVVDLDLSPTQAGVSGGLDWGDSGTWGAQVNAGLGGVGLHYSRALRYGDAAVRSPQRGAADEGVFGDDEAALATWRTEVHRHNLTLMAGRYDSRRDTGLSGATARASGHQYAFSLTRPTADTGDGYRLQLWYRDSDLANRSVSVLSGRGGTTLANDQFATPAEGYGLNAAWRHENATGEWEAGIDVRRSDGRARERLRFVSGMATRYREAGGRTELAGIYVQASQRLDQVSLTAAVRADRWTATRGFRRETELSTGASVLDLRTSDAEATVVSARLGITRQTGPQQWRAAVYNGFRPPSLNELYRPFRVGNDLTEANSALKPEKLNGVEVGWRYAANGISIDLGLFHNRLKDPISNITIGVGPGTFPTAGFVPAGGILRQRQNAGEVRAIGLELSGRWQATERLILTLSGTLTDAAMSDGDPALAGKRPAQAPAYLVSMGGNYQLGRTRLGADWLFIGESFEDDLNRQRLSPASRLRLTAERSVTKTLSLRLGVDNALDADIPVQRTADGIISYDNRRAMMLSVRYRP</sequence>